<dbReference type="SUPFAM" id="SSF46955">
    <property type="entry name" value="Putative DNA-binding domain"/>
    <property type="match status" value="1"/>
</dbReference>
<organism evidence="3 4">
    <name type="scientific">Aurantimicrobium minutum</name>
    <dbReference type="NCBI Taxonomy" id="708131"/>
    <lineage>
        <taxon>Bacteria</taxon>
        <taxon>Bacillati</taxon>
        <taxon>Actinomycetota</taxon>
        <taxon>Actinomycetes</taxon>
        <taxon>Micrococcales</taxon>
        <taxon>Microbacteriaceae</taxon>
        <taxon>Aurantimicrobium</taxon>
    </lineage>
</organism>
<keyword evidence="1" id="KW-0238">DNA-binding</keyword>
<protein>
    <submittedName>
        <fullName evidence="3">Putative MerR family transcriptional regulator</fullName>
    </submittedName>
</protein>
<dbReference type="PANTHER" id="PTHR30204">
    <property type="entry name" value="REDOX-CYCLING DRUG-SENSING TRANSCRIPTIONAL ACTIVATOR SOXR"/>
    <property type="match status" value="1"/>
</dbReference>
<dbReference type="AlphaFoldDB" id="A0A173LXH6"/>
<dbReference type="Gene3D" id="1.10.1660.10">
    <property type="match status" value="1"/>
</dbReference>
<dbReference type="CDD" id="cd00592">
    <property type="entry name" value="HTH_MerR-like"/>
    <property type="match status" value="1"/>
</dbReference>
<dbReference type="SMART" id="SM00422">
    <property type="entry name" value="HTH_MERR"/>
    <property type="match status" value="1"/>
</dbReference>
<dbReference type="PROSITE" id="PS50937">
    <property type="entry name" value="HTH_MERR_2"/>
    <property type="match status" value="1"/>
</dbReference>
<evidence type="ECO:0000313" key="3">
    <source>
        <dbReference type="EMBL" id="BAU99211.1"/>
    </source>
</evidence>
<gene>
    <name evidence="3" type="ORF">AUMI_16690</name>
</gene>
<evidence type="ECO:0000256" key="1">
    <source>
        <dbReference type="ARBA" id="ARBA00023125"/>
    </source>
</evidence>
<dbReference type="GO" id="GO:0003700">
    <property type="term" value="F:DNA-binding transcription factor activity"/>
    <property type="evidence" value="ECO:0007669"/>
    <property type="project" value="InterPro"/>
</dbReference>
<reference evidence="3 4" key="1">
    <citation type="journal article" date="2016" name="Genome Announc.">
        <title>Complete Genome Sequence of Aurantimicrobium minutum Type Strain KNCT, a Planktonic Ultramicrobacterium Isolated from River Water.</title>
        <authorList>
            <person name="Nakai R."/>
            <person name="Fujisawa T."/>
            <person name="Nakamura Y."/>
            <person name="Nishide H."/>
            <person name="Uchiyama I."/>
            <person name="Baba T."/>
            <person name="Toyoda A."/>
            <person name="Fujiyama A."/>
            <person name="Naganuma T."/>
            <person name="Niki H."/>
        </authorList>
    </citation>
    <scope>NUCLEOTIDE SEQUENCE [LARGE SCALE GENOMIC DNA]</scope>
    <source>
        <strain evidence="3 4">KNC</strain>
    </source>
</reference>
<dbReference type="GeneID" id="80451860"/>
<dbReference type="InterPro" id="IPR009061">
    <property type="entry name" value="DNA-bd_dom_put_sf"/>
</dbReference>
<dbReference type="OrthoDB" id="3191171at2"/>
<dbReference type="KEGG" id="amin:AUMI_16690"/>
<dbReference type="Pfam" id="PF13411">
    <property type="entry name" value="MerR_1"/>
    <property type="match status" value="1"/>
</dbReference>
<name>A0A173LXH6_9MICO</name>
<dbReference type="Proteomes" id="UP000243847">
    <property type="component" value="Chromosome sequence1"/>
</dbReference>
<evidence type="ECO:0000313" key="4">
    <source>
        <dbReference type="Proteomes" id="UP000243847"/>
    </source>
</evidence>
<dbReference type="InterPro" id="IPR047057">
    <property type="entry name" value="MerR_fam"/>
</dbReference>
<dbReference type="InterPro" id="IPR000551">
    <property type="entry name" value="MerR-type_HTH_dom"/>
</dbReference>
<dbReference type="RefSeq" id="WP_096381347.1">
    <property type="nucleotide sequence ID" value="NZ_AP017457.1"/>
</dbReference>
<sequence>MATTVRKSTPARGLLSIGQVLAKVSPDFPDLTPSKLRFLEEQGLITPERTPSGYRKFSVEHVDRLRLILTMQRDHYLPLKVIRAHLEEIDAGNNPALPNAASLSADSLLATPSRYTREEFVRACGASMNLLQDAVSAGMLEPADSYTDEHIVVLTALVELQRSGIEPRHLRTMRAAAEREYSLIERALVPVSHRQDAASQARSIERAHEISRHIEIVRSQMLRQVIAQQSR</sequence>
<evidence type="ECO:0000259" key="2">
    <source>
        <dbReference type="PROSITE" id="PS50937"/>
    </source>
</evidence>
<feature type="domain" description="HTH merR-type" evidence="2">
    <location>
        <begin position="30"/>
        <end position="88"/>
    </location>
</feature>
<accession>A0A173LXH6</accession>
<proteinExistence type="predicted"/>
<dbReference type="GO" id="GO:0003677">
    <property type="term" value="F:DNA binding"/>
    <property type="evidence" value="ECO:0007669"/>
    <property type="project" value="UniProtKB-KW"/>
</dbReference>
<dbReference type="EMBL" id="AP017457">
    <property type="protein sequence ID" value="BAU99211.1"/>
    <property type="molecule type" value="Genomic_DNA"/>
</dbReference>
<dbReference type="PANTHER" id="PTHR30204:SF89">
    <property type="entry name" value="HTH MERR-TYPE DOMAIN-CONTAINING PROTEIN"/>
    <property type="match status" value="1"/>
</dbReference>